<reference evidence="3 4" key="1">
    <citation type="journal article" date="2019" name="PLoS ONE">
        <title>Comparative genome analysis indicates high evolutionary potential of pathogenicity genes in Colletotrichum tanaceti.</title>
        <authorList>
            <person name="Lelwala R.V."/>
            <person name="Korhonen P.K."/>
            <person name="Young N.D."/>
            <person name="Scott J.B."/>
            <person name="Ades P.A."/>
            <person name="Gasser R.B."/>
            <person name="Taylor P.W.J."/>
        </authorList>
    </citation>
    <scope>NUCLEOTIDE SEQUENCE [LARGE SCALE GENOMIC DNA]</scope>
    <source>
        <strain evidence="3">BRIP57314</strain>
    </source>
</reference>
<dbReference type="EMBL" id="PJEX01000170">
    <property type="protein sequence ID" value="TKW53730.1"/>
    <property type="molecule type" value="Genomic_DNA"/>
</dbReference>
<feature type="transmembrane region" description="Helical" evidence="1">
    <location>
        <begin position="73"/>
        <end position="92"/>
    </location>
</feature>
<keyword evidence="1" id="KW-0472">Membrane</keyword>
<evidence type="ECO:0000313" key="3">
    <source>
        <dbReference type="EMBL" id="TKW53730.1"/>
    </source>
</evidence>
<name>A0A4U6XD86_9PEZI</name>
<proteinExistence type="predicted"/>
<accession>A0A4U6XD86</accession>
<dbReference type="Pfam" id="PF20237">
    <property type="entry name" value="DUF6594"/>
    <property type="match status" value="1"/>
</dbReference>
<dbReference type="InterPro" id="IPR046529">
    <property type="entry name" value="DUF6594"/>
</dbReference>
<dbReference type="OrthoDB" id="5342093at2759"/>
<dbReference type="AlphaFoldDB" id="A0A4U6XD86"/>
<evidence type="ECO:0000313" key="4">
    <source>
        <dbReference type="Proteomes" id="UP000310108"/>
    </source>
</evidence>
<feature type="transmembrane region" description="Helical" evidence="1">
    <location>
        <begin position="98"/>
        <end position="117"/>
    </location>
</feature>
<organism evidence="3 4">
    <name type="scientific">Colletotrichum tanaceti</name>
    <dbReference type="NCBI Taxonomy" id="1306861"/>
    <lineage>
        <taxon>Eukaryota</taxon>
        <taxon>Fungi</taxon>
        <taxon>Dikarya</taxon>
        <taxon>Ascomycota</taxon>
        <taxon>Pezizomycotina</taxon>
        <taxon>Sordariomycetes</taxon>
        <taxon>Hypocreomycetidae</taxon>
        <taxon>Glomerellales</taxon>
        <taxon>Glomerellaceae</taxon>
        <taxon>Colletotrichum</taxon>
        <taxon>Colletotrichum destructivum species complex</taxon>
    </lineage>
</organism>
<protein>
    <recommendedName>
        <fullName evidence="2">DUF6594 domain-containing protein</fullName>
    </recommendedName>
</protein>
<dbReference type="PANTHER" id="PTHR34502">
    <property type="entry name" value="DUF6594 DOMAIN-CONTAINING PROTEIN-RELATED"/>
    <property type="match status" value="1"/>
</dbReference>
<evidence type="ECO:0000259" key="2">
    <source>
        <dbReference type="Pfam" id="PF20237"/>
    </source>
</evidence>
<dbReference type="STRING" id="1306861.A0A4U6XD86"/>
<gene>
    <name evidence="3" type="ORF">CTA1_1000</name>
</gene>
<keyword evidence="1" id="KW-1133">Transmembrane helix</keyword>
<feature type="domain" description="DUF6594" evidence="2">
    <location>
        <begin position="13"/>
        <end position="110"/>
    </location>
</feature>
<dbReference type="PANTHER" id="PTHR34502:SF4">
    <property type="entry name" value="DUF6594 DOMAIN-CONTAINING PROTEIN"/>
    <property type="match status" value="1"/>
</dbReference>
<dbReference type="Proteomes" id="UP000310108">
    <property type="component" value="Unassembled WGS sequence"/>
</dbReference>
<keyword evidence="4" id="KW-1185">Reference proteome</keyword>
<feature type="transmembrane region" description="Helical" evidence="1">
    <location>
        <begin position="38"/>
        <end position="66"/>
    </location>
</feature>
<sequence>MLETDYYMSQYFRRHWPAQEEMSRDGSFGIGRYDERSVTLAVVVISILMAAVLLVGSASISSLYFVQSDAAKLCMIAAFTALFATSVVVMTTARRAEIFAVTAAYGALFVVFVSGDISN</sequence>
<keyword evidence="1" id="KW-0812">Transmembrane</keyword>
<comment type="caution">
    <text evidence="3">The sequence shown here is derived from an EMBL/GenBank/DDBJ whole genome shotgun (WGS) entry which is preliminary data.</text>
</comment>
<evidence type="ECO:0000256" key="1">
    <source>
        <dbReference type="SAM" id="Phobius"/>
    </source>
</evidence>